<name>A0A1F6Y5U9_9BACT</name>
<dbReference type="InterPro" id="IPR013783">
    <property type="entry name" value="Ig-like_fold"/>
</dbReference>
<evidence type="ECO:0000313" key="4">
    <source>
        <dbReference type="Proteomes" id="UP000177693"/>
    </source>
</evidence>
<gene>
    <name evidence="3" type="ORF">A3I23_00365</name>
</gene>
<comment type="caution">
    <text evidence="3">The sequence shown here is derived from an EMBL/GenBank/DDBJ whole genome shotgun (WGS) entry which is preliminary data.</text>
</comment>
<dbReference type="Gene3D" id="2.60.40.10">
    <property type="entry name" value="Immunoglobulins"/>
    <property type="match status" value="1"/>
</dbReference>
<evidence type="ECO:0000256" key="2">
    <source>
        <dbReference type="SAM" id="Phobius"/>
    </source>
</evidence>
<feature type="compositionally biased region" description="Polar residues" evidence="1">
    <location>
        <begin position="150"/>
        <end position="173"/>
    </location>
</feature>
<reference evidence="3 4" key="1">
    <citation type="journal article" date="2016" name="Nat. Commun.">
        <title>Thousands of microbial genomes shed light on interconnected biogeochemical processes in an aquifer system.</title>
        <authorList>
            <person name="Anantharaman K."/>
            <person name="Brown C.T."/>
            <person name="Hug L.A."/>
            <person name="Sharon I."/>
            <person name="Castelle C.J."/>
            <person name="Probst A.J."/>
            <person name="Thomas B.C."/>
            <person name="Singh A."/>
            <person name="Wilkins M.J."/>
            <person name="Karaoz U."/>
            <person name="Brodie E.L."/>
            <person name="Williams K.H."/>
            <person name="Hubbard S.S."/>
            <person name="Banfield J.F."/>
        </authorList>
    </citation>
    <scope>NUCLEOTIDE SEQUENCE [LARGE SCALE GENOMIC DNA]</scope>
</reference>
<protein>
    <recommendedName>
        <fullName evidence="5">IPT/TIG domain-containing protein</fullName>
    </recommendedName>
</protein>
<dbReference type="Proteomes" id="UP000177693">
    <property type="component" value="Unassembled WGS sequence"/>
</dbReference>
<feature type="region of interest" description="Disordered" evidence="1">
    <location>
        <begin position="150"/>
        <end position="180"/>
    </location>
</feature>
<dbReference type="AlphaFoldDB" id="A0A1F6Y5U9"/>
<dbReference type="EMBL" id="MFVL01000012">
    <property type="protein sequence ID" value="OGJ01734.1"/>
    <property type="molecule type" value="Genomic_DNA"/>
</dbReference>
<proteinExistence type="predicted"/>
<accession>A0A1F6Y5U9</accession>
<evidence type="ECO:0000256" key="1">
    <source>
        <dbReference type="SAM" id="MobiDB-lite"/>
    </source>
</evidence>
<evidence type="ECO:0000313" key="3">
    <source>
        <dbReference type="EMBL" id="OGJ01734.1"/>
    </source>
</evidence>
<feature type="transmembrane region" description="Helical" evidence="2">
    <location>
        <begin position="201"/>
        <end position="218"/>
    </location>
</feature>
<keyword evidence="2" id="KW-1133">Transmembrane helix</keyword>
<organism evidence="3 4">
    <name type="scientific">Candidatus Nomurabacteria bacterium RIFCSPLOWO2_02_FULL_40_67</name>
    <dbReference type="NCBI Taxonomy" id="1801787"/>
    <lineage>
        <taxon>Bacteria</taxon>
        <taxon>Candidatus Nomuraibacteriota</taxon>
    </lineage>
</organism>
<sequence>MKYITKQNMVFSFVLLAALVLGLIVIPQDTKAQYGGYISSIPAATVRQDNPEPIIKSINPSASNVGVGTKTVNIIGEGFIPSSVARVNGSNRPTTFIDSSHLLVQITGNDTYLYQTNGGFYITVFNGPPGGGYSNAVFFKINKTVASPAGTTTNGTQNDNANNTYTNFTDAPENNSSDSIDGSNLSSNAIFGENGIFHSRLIQWIFAAILVLVAVILVRRIYGADKKYHAVPLKHD</sequence>
<keyword evidence="2" id="KW-0812">Transmembrane</keyword>
<dbReference type="InterPro" id="IPR014756">
    <property type="entry name" value="Ig_E-set"/>
</dbReference>
<keyword evidence="2" id="KW-0472">Membrane</keyword>
<evidence type="ECO:0008006" key="5">
    <source>
        <dbReference type="Google" id="ProtNLM"/>
    </source>
</evidence>
<dbReference type="SUPFAM" id="SSF81296">
    <property type="entry name" value="E set domains"/>
    <property type="match status" value="1"/>
</dbReference>